<comment type="similarity">
    <text evidence="2">Belongs to the peptidase S1 family. CLIP subfamily.</text>
</comment>
<dbReference type="Proteomes" id="UP000285301">
    <property type="component" value="Unassembled WGS sequence"/>
</dbReference>
<keyword evidence="1" id="KW-1015">Disulfide bond</keyword>
<proteinExistence type="inferred from homology"/>
<keyword evidence="3" id="KW-0645">Protease</keyword>
<gene>
    <name evidence="5" type="ORF">B4U79_01914</name>
</gene>
<feature type="domain" description="Peptidase S1" evidence="4">
    <location>
        <begin position="11"/>
        <end position="260"/>
    </location>
</feature>
<dbReference type="OrthoDB" id="6512489at2759"/>
<dbReference type="InterPro" id="IPR033116">
    <property type="entry name" value="TRYPSIN_SER"/>
</dbReference>
<sequence length="262" mass="28276">MRIPLNTSSYIIGGRPARAGEFPWHASLSIYPAPQATSYTVCGGVIWDSNHIVTASHCLLECKGGRLHSPARIEICVAELDKNRRDGEICFPAQSWRTHPGFNPCRQGIIMNDIAVITFARPLTLPKITSNGYGSISAACHPASTEYTGRAVLSGFGRYSMSYQSTSTFLKTIVLPIWDINKCAQHWRGVGYTHICVGGVGGQSACMGDSGGPLVWYDRSGRATVIGVTSFGPPTCAQAGIPTVFTKISAFLSWINQQTFGK</sequence>
<dbReference type="GO" id="GO:0004252">
    <property type="term" value="F:serine-type endopeptidase activity"/>
    <property type="evidence" value="ECO:0007669"/>
    <property type="project" value="InterPro"/>
</dbReference>
<evidence type="ECO:0000256" key="1">
    <source>
        <dbReference type="ARBA" id="ARBA00023157"/>
    </source>
</evidence>
<dbReference type="STRING" id="1965070.A0A443QKN8"/>
<evidence type="ECO:0000256" key="3">
    <source>
        <dbReference type="RuleBase" id="RU363034"/>
    </source>
</evidence>
<reference evidence="5 6" key="1">
    <citation type="journal article" date="2018" name="Gigascience">
        <title>Genomes of trombidid mites reveal novel predicted allergens and laterally-transferred genes associated with secondary metabolism.</title>
        <authorList>
            <person name="Dong X."/>
            <person name="Chaisiri K."/>
            <person name="Xia D."/>
            <person name="Armstrong S.D."/>
            <person name="Fang Y."/>
            <person name="Donnelly M.J."/>
            <person name="Kadowaki T."/>
            <person name="McGarry J.W."/>
            <person name="Darby A.C."/>
            <person name="Makepeace B.L."/>
        </authorList>
    </citation>
    <scope>NUCLEOTIDE SEQUENCE [LARGE SCALE GENOMIC DNA]</scope>
    <source>
        <strain evidence="5">UoL-WK</strain>
    </source>
</reference>
<dbReference type="Pfam" id="PF00089">
    <property type="entry name" value="Trypsin"/>
    <property type="match status" value="1"/>
</dbReference>
<dbReference type="InterPro" id="IPR001314">
    <property type="entry name" value="Peptidase_S1A"/>
</dbReference>
<dbReference type="PANTHER" id="PTHR24256">
    <property type="entry name" value="TRYPTASE-RELATED"/>
    <property type="match status" value="1"/>
</dbReference>
<keyword evidence="3" id="KW-0378">Hydrolase</keyword>
<evidence type="ECO:0000256" key="2">
    <source>
        <dbReference type="ARBA" id="ARBA00024195"/>
    </source>
</evidence>
<accession>A0A443QKN8</accession>
<dbReference type="InterPro" id="IPR009003">
    <property type="entry name" value="Peptidase_S1_PA"/>
</dbReference>
<keyword evidence="3" id="KW-0720">Serine protease</keyword>
<dbReference type="SMART" id="SM00020">
    <property type="entry name" value="Tryp_SPc"/>
    <property type="match status" value="1"/>
</dbReference>
<dbReference type="PROSITE" id="PS00134">
    <property type="entry name" value="TRYPSIN_HIS"/>
    <property type="match status" value="1"/>
</dbReference>
<dbReference type="InterPro" id="IPR018114">
    <property type="entry name" value="TRYPSIN_HIS"/>
</dbReference>
<dbReference type="PRINTS" id="PR00722">
    <property type="entry name" value="CHYMOTRYPSIN"/>
</dbReference>
<dbReference type="InterPro" id="IPR001254">
    <property type="entry name" value="Trypsin_dom"/>
</dbReference>
<protein>
    <submittedName>
        <fullName evidence="5">Trypsin-1-like protein</fullName>
    </submittedName>
</protein>
<evidence type="ECO:0000313" key="5">
    <source>
        <dbReference type="EMBL" id="RWS03603.1"/>
    </source>
</evidence>
<organism evidence="5 6">
    <name type="scientific">Dinothrombium tinctorium</name>
    <dbReference type="NCBI Taxonomy" id="1965070"/>
    <lineage>
        <taxon>Eukaryota</taxon>
        <taxon>Metazoa</taxon>
        <taxon>Ecdysozoa</taxon>
        <taxon>Arthropoda</taxon>
        <taxon>Chelicerata</taxon>
        <taxon>Arachnida</taxon>
        <taxon>Acari</taxon>
        <taxon>Acariformes</taxon>
        <taxon>Trombidiformes</taxon>
        <taxon>Prostigmata</taxon>
        <taxon>Anystina</taxon>
        <taxon>Parasitengona</taxon>
        <taxon>Trombidioidea</taxon>
        <taxon>Trombidiidae</taxon>
        <taxon>Dinothrombium</taxon>
    </lineage>
</organism>
<dbReference type="PROSITE" id="PS50240">
    <property type="entry name" value="TRYPSIN_DOM"/>
    <property type="match status" value="1"/>
</dbReference>
<dbReference type="EMBL" id="NCKU01006342">
    <property type="protein sequence ID" value="RWS03603.1"/>
    <property type="molecule type" value="Genomic_DNA"/>
</dbReference>
<evidence type="ECO:0000259" key="4">
    <source>
        <dbReference type="PROSITE" id="PS50240"/>
    </source>
</evidence>
<dbReference type="InterPro" id="IPR051487">
    <property type="entry name" value="Ser/Thr_Proteases_Immune/Dev"/>
</dbReference>
<dbReference type="SUPFAM" id="SSF50494">
    <property type="entry name" value="Trypsin-like serine proteases"/>
    <property type="match status" value="1"/>
</dbReference>
<dbReference type="InterPro" id="IPR043504">
    <property type="entry name" value="Peptidase_S1_PA_chymotrypsin"/>
</dbReference>
<comment type="caution">
    <text evidence="5">The sequence shown here is derived from an EMBL/GenBank/DDBJ whole genome shotgun (WGS) entry which is preliminary data.</text>
</comment>
<dbReference type="Gene3D" id="2.40.10.10">
    <property type="entry name" value="Trypsin-like serine proteases"/>
    <property type="match status" value="1"/>
</dbReference>
<evidence type="ECO:0000313" key="6">
    <source>
        <dbReference type="Proteomes" id="UP000285301"/>
    </source>
</evidence>
<keyword evidence="6" id="KW-1185">Reference proteome</keyword>
<name>A0A443QKN8_9ACAR</name>
<dbReference type="GO" id="GO:0006508">
    <property type="term" value="P:proteolysis"/>
    <property type="evidence" value="ECO:0007669"/>
    <property type="project" value="UniProtKB-KW"/>
</dbReference>
<dbReference type="AlphaFoldDB" id="A0A443QKN8"/>
<dbReference type="CDD" id="cd00190">
    <property type="entry name" value="Tryp_SPc"/>
    <property type="match status" value="1"/>
</dbReference>
<dbReference type="PROSITE" id="PS00135">
    <property type="entry name" value="TRYPSIN_SER"/>
    <property type="match status" value="1"/>
</dbReference>